<dbReference type="NCBIfam" id="TIGR04556">
    <property type="entry name" value="PKS_assoc"/>
    <property type="match status" value="1"/>
</dbReference>
<dbReference type="InterPro" id="IPR050091">
    <property type="entry name" value="PKS_NRPS_Biosynth_Enz"/>
</dbReference>
<dbReference type="SMART" id="SM00825">
    <property type="entry name" value="PKS_KS"/>
    <property type="match status" value="1"/>
</dbReference>
<dbReference type="PANTHER" id="PTHR43775">
    <property type="entry name" value="FATTY ACID SYNTHASE"/>
    <property type="match status" value="1"/>
</dbReference>
<feature type="domain" description="Ketosynthase family 3 (KS3)" evidence="4">
    <location>
        <begin position="347"/>
        <end position="782"/>
    </location>
</feature>
<protein>
    <submittedName>
        <fullName evidence="5">Type I polyketide synthase</fullName>
    </submittedName>
</protein>
<keyword evidence="1" id="KW-0596">Phosphopantetheine</keyword>
<evidence type="ECO:0000256" key="2">
    <source>
        <dbReference type="ARBA" id="ARBA00022553"/>
    </source>
</evidence>
<dbReference type="Pfam" id="PF02801">
    <property type="entry name" value="Ketoacyl-synt_C"/>
    <property type="match status" value="1"/>
</dbReference>
<dbReference type="InterPro" id="IPR030834">
    <property type="entry name" value="PKS_assoc_dom"/>
</dbReference>
<sequence length="1212" mass="134058">MTGLGGAVQMDAVYDVGQVVEILQPSAALAESPEAEPVAVDGQKGQIVDWDGESQYVVVTFDGAAVLVDRDKVKVYEPLLPEEGGFDLVFPASDASREAFQVELIDVLLKQHYCVLQMTSQPSERLLAAQEAAERGKWVRMVPEFESEYMGLAPGGKKVSWSDGDEDLAVKEGLGAAGSALIQLSLAIIPFTPSFGFSGFGRSNTMLHMASQPDEENYLVSIARTESKVVDSKEIQDHLAFVHRRKFCMIYFVHGSGGSLTLIPRGAVGEKVKLECKENHIVVFRNDFFEFSFVGSGEPNQLALQAWVMREALEGELGMESDAIRPDAKTFDELEQIPKGPDYATSDEAVDVMSLGLRIPGQSWFPEGYWGMLATACDAIVLVPQMRWDLDVYYSAEQSPGKGYIKHFGMMDTTQMSTFDNEFFGMTPTEAANSDPPARNIMEVGYEALYRACWNKEKLRGIEMVVSYGYADSEFSNLALRGGHHGILETTRSDLACATCAARMHYVFGMRGPCSTTETACSSSLSATALMHAWMRPELPEFKQAAFRKQIKFGLASGSNGHFDPFYTISLCGASMLTHGGRCFTFDQSADGFVRGEGCAVMHYKVSYGEDLSRLAMLCGTCMNQDGRSASLTAPHGPSQQECIRHSLREAQISSLDIQIQELHGTGTALGDPIEVGALRATMMTHLGIVREHPLVKTSSKSNIGHTEMCAGILGIMKCVLMGMQCSSAPNIHLRLLNPHIDSNAYPVYFSSEFVDQGRDTGYHGVSSFGFGGSNARGDIWARAMAGPRNTNPGKPSWDLTFRRILKTADLFSASVVKPGRASPLAVENWQDLTGDFLTGDPFEGSNAFYFQCTYDGYTSMERMHYLEDKGGHVYAFCMGDALIEQFQIVCNRFEDAVVFPVTKMADENAIVLGPGEAPEGFRWAIDGRESAQEGAVCMVIFSWDPELKRKKVKWEMTQDERAVGLAMSRPKYKRNYIVLGSWNNFQPFKAKRADGAYMFEFRIGLTGHEEFNFLRDGDKHQVIYPARDRSLTRDVPVRGPDHFGEGKRWSVIGETGERVHVQLKVKEGELTVSIDQESQGMKTFKSLAGAQRRRYFVYSQWTNWGFTPMEPDSQNPTSIKRLTMTMPAEGVQSFQIVVDEDVHQALHPELEFADQLMSCAQGPDAKGPGLCWAISAHPGSRVEIKLNLSVLDTRETVTWRVVSKPQALDEN</sequence>
<accession>A0A1S6K877</accession>
<evidence type="ECO:0000256" key="3">
    <source>
        <dbReference type="RuleBase" id="RU003694"/>
    </source>
</evidence>
<dbReference type="GO" id="GO:0004312">
    <property type="term" value="F:fatty acid synthase activity"/>
    <property type="evidence" value="ECO:0007669"/>
    <property type="project" value="TreeGrafter"/>
</dbReference>
<evidence type="ECO:0000256" key="1">
    <source>
        <dbReference type="ARBA" id="ARBA00022450"/>
    </source>
</evidence>
<dbReference type="PANTHER" id="PTHR43775:SF37">
    <property type="entry name" value="SI:DKEY-61P9.11"/>
    <property type="match status" value="1"/>
</dbReference>
<dbReference type="InterPro" id="IPR014031">
    <property type="entry name" value="Ketoacyl_synth_C"/>
</dbReference>
<dbReference type="InterPro" id="IPR020841">
    <property type="entry name" value="PKS_Beta-ketoAc_synthase_dom"/>
</dbReference>
<dbReference type="Pfam" id="PF00109">
    <property type="entry name" value="ketoacyl-synt"/>
    <property type="match status" value="1"/>
</dbReference>
<dbReference type="Gene3D" id="3.40.47.10">
    <property type="match status" value="1"/>
</dbReference>
<dbReference type="CDD" id="cd00833">
    <property type="entry name" value="PKS"/>
    <property type="match status" value="1"/>
</dbReference>
<dbReference type="SUPFAM" id="SSF53901">
    <property type="entry name" value="Thiolase-like"/>
    <property type="match status" value="1"/>
</dbReference>
<keyword evidence="2" id="KW-0597">Phosphoprotein</keyword>
<dbReference type="InterPro" id="IPR014030">
    <property type="entry name" value="Ketoacyl_synth_N"/>
</dbReference>
<evidence type="ECO:0000259" key="4">
    <source>
        <dbReference type="PROSITE" id="PS52004"/>
    </source>
</evidence>
<proteinExistence type="inferred from homology"/>
<organism evidence="5">
    <name type="scientific">Gambierdiscus excentricus</name>
    <dbReference type="NCBI Taxonomy" id="986170"/>
    <lineage>
        <taxon>Eukaryota</taxon>
        <taxon>Sar</taxon>
        <taxon>Alveolata</taxon>
        <taxon>Dinophyceae</taxon>
        <taxon>Gonyaulacales</taxon>
        <taxon>Pyrocystaceae</taxon>
        <taxon>Gambierdiscus</taxon>
    </lineage>
</organism>
<evidence type="ECO:0000313" key="5">
    <source>
        <dbReference type="EMBL" id="AQS99271.1"/>
    </source>
</evidence>
<dbReference type="PROSITE" id="PS52004">
    <property type="entry name" value="KS3_2"/>
    <property type="match status" value="1"/>
</dbReference>
<reference evidence="5" key="1">
    <citation type="journal article" date="2017" name="J. Eukaryot. Microbiol.">
        <title>Role of Modular Polyketide Synthases in the Production of Polyether Ladder Compounds in Ciguatoxin-producing Gambierdiscus polynesiensis and G.excentricus (Dinophyceae).</title>
        <authorList>
            <person name="Kohli G.S."/>
            <person name="Campbell K."/>
            <person name="John U."/>
            <person name="Smith K.F."/>
            <person name="Fraga S."/>
            <person name="Rhodes L.L."/>
            <person name="Murray S.A."/>
        </authorList>
    </citation>
    <scope>NUCLEOTIDE SEQUENCE</scope>
    <source>
        <strain evidence="5">Contig_29683</strain>
    </source>
</reference>
<dbReference type="GO" id="GO:0006633">
    <property type="term" value="P:fatty acid biosynthetic process"/>
    <property type="evidence" value="ECO:0007669"/>
    <property type="project" value="TreeGrafter"/>
</dbReference>
<name>A0A1S6K877_9DINO</name>
<dbReference type="InterPro" id="IPR016039">
    <property type="entry name" value="Thiolase-like"/>
</dbReference>
<comment type="similarity">
    <text evidence="3">Belongs to the thiolase-like superfamily. Beta-ketoacyl-ACP synthases family.</text>
</comment>
<keyword evidence="3" id="KW-0808">Transferase</keyword>
<dbReference type="EMBL" id="KX395853">
    <property type="protein sequence ID" value="AQS99271.1"/>
    <property type="molecule type" value="Transcribed_RNA"/>
</dbReference>
<dbReference type="AlphaFoldDB" id="A0A1S6K877"/>